<protein>
    <submittedName>
        <fullName evidence="9">Putative transcriptional regulator</fullName>
    </submittedName>
</protein>
<evidence type="ECO:0000259" key="8">
    <source>
        <dbReference type="PROSITE" id="PS50048"/>
    </source>
</evidence>
<dbReference type="GO" id="GO:0008270">
    <property type="term" value="F:zinc ion binding"/>
    <property type="evidence" value="ECO:0007669"/>
    <property type="project" value="InterPro"/>
</dbReference>
<dbReference type="SMR" id="A0A455XIN6"/>
<proteinExistence type="predicted"/>
<feature type="domain" description="Zn(2)-C6 fungal-type" evidence="8">
    <location>
        <begin position="35"/>
        <end position="65"/>
    </location>
</feature>
<keyword evidence="5" id="KW-0804">Transcription</keyword>
<keyword evidence="1" id="KW-0479">Metal-binding</keyword>
<evidence type="ECO:0000313" key="9">
    <source>
        <dbReference type="EMBL" id="BBJ34515.1"/>
    </source>
</evidence>
<reference evidence="9" key="1">
    <citation type="journal article" date="2016" name="Tetrahedron Lett.">
        <title>Genome mining approach for harnessing the cryptic gene cluster in Alternaria solani: production of PKS-NRPS hybrid metabolite, didymellamide B.</title>
        <authorList>
            <person name="Ugai T."/>
            <person name="Minami A."/>
            <person name="Gomi K."/>
            <person name="Oikawa H."/>
        </authorList>
    </citation>
    <scope>NUCLEOTIDE SEQUENCE</scope>
    <source>
        <strain evidence="9">A17</strain>
    </source>
</reference>
<dbReference type="Pfam" id="PF00172">
    <property type="entry name" value="Zn_clus"/>
    <property type="match status" value="1"/>
</dbReference>
<dbReference type="PROSITE" id="PS00463">
    <property type="entry name" value="ZN2_CY6_FUNGAL_1"/>
    <property type="match status" value="1"/>
</dbReference>
<dbReference type="CDD" id="cd00067">
    <property type="entry name" value="GAL4"/>
    <property type="match status" value="1"/>
</dbReference>
<dbReference type="InterPro" id="IPR051430">
    <property type="entry name" value="Fungal_TF_Env_Response"/>
</dbReference>
<feature type="compositionally biased region" description="Low complexity" evidence="7">
    <location>
        <begin position="117"/>
        <end position="131"/>
    </location>
</feature>
<dbReference type="PANTHER" id="PTHR31944">
    <property type="entry name" value="HEME-RESPONSIVE ZINC FINGER TRANSCRIPTION FACTOR HAP1"/>
    <property type="match status" value="1"/>
</dbReference>
<dbReference type="CDD" id="cd12148">
    <property type="entry name" value="fungal_TF_MHR"/>
    <property type="match status" value="1"/>
</dbReference>
<dbReference type="GO" id="GO:0005634">
    <property type="term" value="C:nucleus"/>
    <property type="evidence" value="ECO:0007669"/>
    <property type="project" value="TreeGrafter"/>
</dbReference>
<evidence type="ECO:0000256" key="2">
    <source>
        <dbReference type="ARBA" id="ARBA00022833"/>
    </source>
</evidence>
<evidence type="ECO:0000256" key="6">
    <source>
        <dbReference type="ARBA" id="ARBA00023242"/>
    </source>
</evidence>
<organism evidence="9">
    <name type="scientific">Alternaria solani</name>
    <dbReference type="NCBI Taxonomy" id="48100"/>
    <lineage>
        <taxon>Eukaryota</taxon>
        <taxon>Fungi</taxon>
        <taxon>Dikarya</taxon>
        <taxon>Ascomycota</taxon>
        <taxon>Pezizomycotina</taxon>
        <taxon>Dothideomycetes</taxon>
        <taxon>Pleosporomycetidae</taxon>
        <taxon>Pleosporales</taxon>
        <taxon>Pleosporineae</taxon>
        <taxon>Pleosporaceae</taxon>
        <taxon>Alternaria</taxon>
        <taxon>Alternaria sect. Porri</taxon>
    </lineage>
</organism>
<evidence type="ECO:0000256" key="5">
    <source>
        <dbReference type="ARBA" id="ARBA00023163"/>
    </source>
</evidence>
<dbReference type="Pfam" id="PF04082">
    <property type="entry name" value="Fungal_trans"/>
    <property type="match status" value="1"/>
</dbReference>
<dbReference type="SUPFAM" id="SSF57701">
    <property type="entry name" value="Zn2/Cys6 DNA-binding domain"/>
    <property type="match status" value="1"/>
</dbReference>
<evidence type="ECO:0000256" key="7">
    <source>
        <dbReference type="SAM" id="MobiDB-lite"/>
    </source>
</evidence>
<evidence type="ECO:0000256" key="1">
    <source>
        <dbReference type="ARBA" id="ARBA00022723"/>
    </source>
</evidence>
<feature type="region of interest" description="Disordered" evidence="7">
    <location>
        <begin position="78"/>
        <end position="133"/>
    </location>
</feature>
<keyword evidence="4" id="KW-0238">DNA-binding</keyword>
<dbReference type="AlphaFoldDB" id="A0A455XIN6"/>
<dbReference type="EMBL" id="LC145635">
    <property type="protein sequence ID" value="BBJ34515.1"/>
    <property type="molecule type" value="Genomic_DNA"/>
</dbReference>
<dbReference type="InterPro" id="IPR001138">
    <property type="entry name" value="Zn2Cys6_DnaBD"/>
</dbReference>
<evidence type="ECO:0000256" key="4">
    <source>
        <dbReference type="ARBA" id="ARBA00023125"/>
    </source>
</evidence>
<dbReference type="InterPro" id="IPR036864">
    <property type="entry name" value="Zn2-C6_fun-type_DNA-bd_sf"/>
</dbReference>
<sequence length="785" mass="87499">MRDQFTLNATCVVLSVSLVMPERLPDGRSRRPATSCLLCRKRKTRCNQESPCSNCIRSRNENCVYDSRSHPAPISRARLSQAQAAPVPRHQESVSLSRTSNASGSTLSGRAPISMETSSTAPSTPPSQASALDSESLRLKLRIQDLEEQLSRLASRPVNSPFETPNSTIQMMDSTISGTFHVHCEGSTLGQQPAIARSVSHKTRFFGQSHWAVNGVLLIRDVFESIDAHSRPETTKAWTGIERCKSLARFIKSHRTDSWLSSSTPNLPPKEVSDTLVDCYLRSTESIYRILHIPSFRRNYEAVWISNMAAADRPFMIQLSLVLAIGALTYDERFSLRTSATQWVCAARSWLLEPKSKSHLDIQTLQTSLLFLIAQERLGVADDSTWISVGSLLRKAIYMGLHRDPAFLPPRTTFAAEMRRRLWNTILEMTLQSSLTSGGPPFISLNDFDTAPPGNFDDDQIMTDDPVPQPPDSFTQVSMAIAIRETFPQRLEVVRFLNDLASPVAYDRTLQLDAKLRAAYKSLRSNLLAFNQRSGATSASSPYEIRMADFIMHRYLLSLHAPYFGASLSETVYAFSRKVVVESSLKIWRAAYPVNLNNSVLASDANELPRLITCSSGFYPAGAIHAAFLVAIDLRMQLKEDESLEPVPLRPDLLSVIHESKQWCLQVIEAGETSVKGYLLMNVIVTQIEGLMHGLSEEEIVSRLIKAVEDVEEKCMPMLKVMASEFDIPSNDSSDEPQLMDLIKDTETVDDFGCMPSDTLFDFASTEPIGWTFNDNPSLGTPALW</sequence>
<keyword evidence="6" id="KW-0539">Nucleus</keyword>
<dbReference type="GO" id="GO:0001228">
    <property type="term" value="F:DNA-binding transcription activator activity, RNA polymerase II-specific"/>
    <property type="evidence" value="ECO:0007669"/>
    <property type="project" value="TreeGrafter"/>
</dbReference>
<keyword evidence="3" id="KW-0805">Transcription regulation</keyword>
<dbReference type="PROSITE" id="PS50048">
    <property type="entry name" value="ZN2_CY6_FUNGAL_2"/>
    <property type="match status" value="1"/>
</dbReference>
<feature type="compositionally biased region" description="Polar residues" evidence="7">
    <location>
        <begin position="93"/>
        <end position="108"/>
    </location>
</feature>
<dbReference type="SMART" id="SM00066">
    <property type="entry name" value="GAL4"/>
    <property type="match status" value="1"/>
</dbReference>
<accession>A0A455XIN6</accession>
<evidence type="ECO:0000256" key="3">
    <source>
        <dbReference type="ARBA" id="ARBA00023015"/>
    </source>
</evidence>
<dbReference type="GO" id="GO:0006351">
    <property type="term" value="P:DNA-templated transcription"/>
    <property type="evidence" value="ECO:0007669"/>
    <property type="project" value="InterPro"/>
</dbReference>
<dbReference type="GO" id="GO:0000978">
    <property type="term" value="F:RNA polymerase II cis-regulatory region sequence-specific DNA binding"/>
    <property type="evidence" value="ECO:0007669"/>
    <property type="project" value="TreeGrafter"/>
</dbReference>
<dbReference type="PANTHER" id="PTHR31944:SF131">
    <property type="entry name" value="HEME-RESPONSIVE ZINC FINGER TRANSCRIPTION FACTOR HAP1"/>
    <property type="match status" value="1"/>
</dbReference>
<gene>
    <name evidence="9" type="primary">asolR</name>
</gene>
<name>A0A455XIN6_ALTSO</name>
<keyword evidence="2" id="KW-0862">Zinc</keyword>
<dbReference type="InterPro" id="IPR007219">
    <property type="entry name" value="XnlR_reg_dom"/>
</dbReference>
<dbReference type="SMART" id="SM00906">
    <property type="entry name" value="Fungal_trans"/>
    <property type="match status" value="1"/>
</dbReference>
<dbReference type="Gene3D" id="4.10.240.10">
    <property type="entry name" value="Zn(2)-C6 fungal-type DNA-binding domain"/>
    <property type="match status" value="1"/>
</dbReference>